<name>A0AAE0X671_9PEZI</name>
<keyword evidence="2 7" id="KW-0240">DNA-directed RNA polymerase</keyword>
<dbReference type="GO" id="GO:0046983">
    <property type="term" value="F:protein dimerization activity"/>
    <property type="evidence" value="ECO:0007669"/>
    <property type="project" value="InterPro"/>
</dbReference>
<evidence type="ECO:0000256" key="3">
    <source>
        <dbReference type="ARBA" id="ARBA00023163"/>
    </source>
</evidence>
<dbReference type="InterPro" id="IPR008193">
    <property type="entry name" value="RNA_pol_Rpb11_13-16kDa_CS"/>
</dbReference>
<dbReference type="InterPro" id="IPR022905">
    <property type="entry name" value="Rpo11-like"/>
</dbReference>
<dbReference type="Pfam" id="PF13656">
    <property type="entry name" value="RNA_pol_L_2"/>
    <property type="match status" value="1"/>
</dbReference>
<keyword evidence="4" id="KW-0539">Nucleus</keyword>
<accession>A0AAE0X671</accession>
<dbReference type="GO" id="GO:0003899">
    <property type="term" value="F:DNA-directed RNA polymerase activity"/>
    <property type="evidence" value="ECO:0007669"/>
    <property type="project" value="InterPro"/>
</dbReference>
<keyword evidence="3" id="KW-0804">Transcription</keyword>
<dbReference type="CDD" id="cd06926">
    <property type="entry name" value="RNAP_II_RPB11"/>
    <property type="match status" value="1"/>
</dbReference>
<dbReference type="Proteomes" id="UP001270362">
    <property type="component" value="Unassembled WGS sequence"/>
</dbReference>
<evidence type="ECO:0000256" key="5">
    <source>
        <dbReference type="ARBA" id="ARBA00025751"/>
    </source>
</evidence>
<reference evidence="7" key="1">
    <citation type="journal article" date="2023" name="Mol. Phylogenet. Evol.">
        <title>Genome-scale phylogeny and comparative genomics of the fungal order Sordariales.</title>
        <authorList>
            <person name="Hensen N."/>
            <person name="Bonometti L."/>
            <person name="Westerberg I."/>
            <person name="Brannstrom I.O."/>
            <person name="Guillou S."/>
            <person name="Cros-Aarteil S."/>
            <person name="Calhoun S."/>
            <person name="Haridas S."/>
            <person name="Kuo A."/>
            <person name="Mondo S."/>
            <person name="Pangilinan J."/>
            <person name="Riley R."/>
            <person name="LaButti K."/>
            <person name="Andreopoulos B."/>
            <person name="Lipzen A."/>
            <person name="Chen C."/>
            <person name="Yan M."/>
            <person name="Daum C."/>
            <person name="Ng V."/>
            <person name="Clum A."/>
            <person name="Steindorff A."/>
            <person name="Ohm R.A."/>
            <person name="Martin F."/>
            <person name="Silar P."/>
            <person name="Natvig D.O."/>
            <person name="Lalanne C."/>
            <person name="Gautier V."/>
            <person name="Ament-Velasquez S.L."/>
            <person name="Kruys A."/>
            <person name="Hutchinson M.I."/>
            <person name="Powell A.J."/>
            <person name="Barry K."/>
            <person name="Miller A.N."/>
            <person name="Grigoriev I.V."/>
            <person name="Debuchy R."/>
            <person name="Gladieux P."/>
            <person name="Hiltunen Thoren M."/>
            <person name="Johannesson H."/>
        </authorList>
    </citation>
    <scope>NUCLEOTIDE SEQUENCE</scope>
    <source>
        <strain evidence="7">CBS 314.62</strain>
    </source>
</reference>
<keyword evidence="8" id="KW-1185">Reference proteome</keyword>
<proteinExistence type="inferred from homology"/>
<dbReference type="PANTHER" id="PTHR13946:SF16">
    <property type="entry name" value="DNA-DIRECTED RNA POLYMERASE II SUBUNIT RPB11"/>
    <property type="match status" value="1"/>
</dbReference>
<evidence type="ECO:0000256" key="2">
    <source>
        <dbReference type="ARBA" id="ARBA00022478"/>
    </source>
</evidence>
<organism evidence="7 8">
    <name type="scientific">Podospora appendiculata</name>
    <dbReference type="NCBI Taxonomy" id="314037"/>
    <lineage>
        <taxon>Eukaryota</taxon>
        <taxon>Fungi</taxon>
        <taxon>Dikarya</taxon>
        <taxon>Ascomycota</taxon>
        <taxon>Pezizomycotina</taxon>
        <taxon>Sordariomycetes</taxon>
        <taxon>Sordariomycetidae</taxon>
        <taxon>Sordariales</taxon>
        <taxon>Podosporaceae</taxon>
        <taxon>Podospora</taxon>
    </lineage>
</organism>
<reference evidence="7" key="2">
    <citation type="submission" date="2023-06" db="EMBL/GenBank/DDBJ databases">
        <authorList>
            <consortium name="Lawrence Berkeley National Laboratory"/>
            <person name="Haridas S."/>
            <person name="Hensen N."/>
            <person name="Bonometti L."/>
            <person name="Westerberg I."/>
            <person name="Brannstrom I.O."/>
            <person name="Guillou S."/>
            <person name="Cros-Aarteil S."/>
            <person name="Calhoun S."/>
            <person name="Kuo A."/>
            <person name="Mondo S."/>
            <person name="Pangilinan J."/>
            <person name="Riley R."/>
            <person name="Labutti K."/>
            <person name="Andreopoulos B."/>
            <person name="Lipzen A."/>
            <person name="Chen C."/>
            <person name="Yanf M."/>
            <person name="Daum C."/>
            <person name="Ng V."/>
            <person name="Clum A."/>
            <person name="Steindorff A."/>
            <person name="Ohm R."/>
            <person name="Martin F."/>
            <person name="Silar P."/>
            <person name="Natvig D."/>
            <person name="Lalanne C."/>
            <person name="Gautier V."/>
            <person name="Ament-Velasquez S.L."/>
            <person name="Kruys A."/>
            <person name="Hutchinson M.I."/>
            <person name="Powell A.J."/>
            <person name="Barry K."/>
            <person name="Miller A.N."/>
            <person name="Grigoriev I.V."/>
            <person name="Debuchy R."/>
            <person name="Gladieux P."/>
            <person name="Thoren M.H."/>
            <person name="Johannesson H."/>
        </authorList>
    </citation>
    <scope>NUCLEOTIDE SEQUENCE</scope>
    <source>
        <strain evidence="7">CBS 314.62</strain>
    </source>
</reference>
<dbReference type="EMBL" id="JAULSO010000003">
    <property type="protein sequence ID" value="KAK3685560.1"/>
    <property type="molecule type" value="Genomic_DNA"/>
</dbReference>
<dbReference type="HAMAP" id="MF_00261">
    <property type="entry name" value="RNApol_arch_Rpo11"/>
    <property type="match status" value="1"/>
</dbReference>
<dbReference type="InterPro" id="IPR036603">
    <property type="entry name" value="RBP11-like"/>
</dbReference>
<dbReference type="GO" id="GO:0003677">
    <property type="term" value="F:DNA binding"/>
    <property type="evidence" value="ECO:0007669"/>
    <property type="project" value="InterPro"/>
</dbReference>
<dbReference type="PANTHER" id="PTHR13946">
    <property type="entry name" value="DNA-DIRECTED RNA POLYMERASE I,II,III"/>
    <property type="match status" value="1"/>
</dbReference>
<evidence type="ECO:0000256" key="4">
    <source>
        <dbReference type="ARBA" id="ARBA00023242"/>
    </source>
</evidence>
<dbReference type="Gene3D" id="3.30.1360.10">
    <property type="entry name" value="RNA polymerase, RBP11-like subunit"/>
    <property type="match status" value="1"/>
</dbReference>
<evidence type="ECO:0000313" key="8">
    <source>
        <dbReference type="Proteomes" id="UP001270362"/>
    </source>
</evidence>
<dbReference type="SUPFAM" id="SSF55257">
    <property type="entry name" value="RBP11-like subunits of RNA polymerase"/>
    <property type="match status" value="1"/>
</dbReference>
<gene>
    <name evidence="7" type="ORF">B0T22DRAFT_221910</name>
</gene>
<feature type="domain" description="DNA-directed RNA polymerase RBP11-like dimerisation" evidence="6">
    <location>
        <begin position="40"/>
        <end position="111"/>
    </location>
</feature>
<comment type="caution">
    <text evidence="7">The sequence shown here is derived from an EMBL/GenBank/DDBJ whole genome shotgun (WGS) entry which is preliminary data.</text>
</comment>
<dbReference type="InterPro" id="IPR009025">
    <property type="entry name" value="RBP11-like_dimer"/>
</dbReference>
<protein>
    <submittedName>
        <fullName evidence="7">DNA-directed RNA polymerase</fullName>
    </submittedName>
</protein>
<evidence type="ECO:0000259" key="6">
    <source>
        <dbReference type="Pfam" id="PF13656"/>
    </source>
</evidence>
<dbReference type="PROSITE" id="PS01154">
    <property type="entry name" value="RNA_POL_L_13KD"/>
    <property type="match status" value="1"/>
</dbReference>
<dbReference type="AlphaFoldDB" id="A0AAE0X671"/>
<sequence length="141" mass="15429">MGSTNAKHCNLPDTGFELFLLQDGEKKITEKVFTGMSNTSDFILLKEDHTLGNLLSEHLKQAPNVLLAGYKIAHPNVPEVMIRIQTDGTITPREALISACKQLVASYGQLGREFQKELALRQFADQGEQGGSNNHGQGSGY</sequence>
<dbReference type="GO" id="GO:0006366">
    <property type="term" value="P:transcription by RNA polymerase II"/>
    <property type="evidence" value="ECO:0007669"/>
    <property type="project" value="InterPro"/>
</dbReference>
<dbReference type="InterPro" id="IPR037685">
    <property type="entry name" value="RBP11"/>
</dbReference>
<evidence type="ECO:0000313" key="7">
    <source>
        <dbReference type="EMBL" id="KAK3685560.1"/>
    </source>
</evidence>
<comment type="similarity">
    <text evidence="5">Belongs to the archaeal Rpo11/eukaryotic RPB11/RPC19 RNA polymerase subunit family.</text>
</comment>
<comment type="subcellular location">
    <subcellularLocation>
        <location evidence="1">Nucleus</location>
    </subcellularLocation>
</comment>
<dbReference type="GO" id="GO:0005665">
    <property type="term" value="C:RNA polymerase II, core complex"/>
    <property type="evidence" value="ECO:0007669"/>
    <property type="project" value="InterPro"/>
</dbReference>
<evidence type="ECO:0000256" key="1">
    <source>
        <dbReference type="ARBA" id="ARBA00004123"/>
    </source>
</evidence>